<feature type="transmembrane region" description="Helical" evidence="5">
    <location>
        <begin position="7"/>
        <end position="25"/>
    </location>
</feature>
<feature type="transmembrane region" description="Helical" evidence="5">
    <location>
        <begin position="45"/>
        <end position="64"/>
    </location>
</feature>
<dbReference type="EMBL" id="CP130319">
    <property type="protein sequence ID" value="WNR46909.1"/>
    <property type="molecule type" value="Genomic_DNA"/>
</dbReference>
<evidence type="ECO:0000313" key="6">
    <source>
        <dbReference type="EMBL" id="WNR46909.1"/>
    </source>
</evidence>
<evidence type="ECO:0000256" key="4">
    <source>
        <dbReference type="ARBA" id="ARBA00023136"/>
    </source>
</evidence>
<evidence type="ECO:0000256" key="1">
    <source>
        <dbReference type="ARBA" id="ARBA00004141"/>
    </source>
</evidence>
<keyword evidence="7" id="KW-1185">Reference proteome</keyword>
<dbReference type="Pfam" id="PF13564">
    <property type="entry name" value="DoxX_2"/>
    <property type="match status" value="1"/>
</dbReference>
<dbReference type="RefSeq" id="WP_314805354.1">
    <property type="nucleotide sequence ID" value="NZ_CP130319.1"/>
</dbReference>
<proteinExistence type="predicted"/>
<evidence type="ECO:0000256" key="5">
    <source>
        <dbReference type="SAM" id="Phobius"/>
    </source>
</evidence>
<protein>
    <submittedName>
        <fullName evidence="6">DoxX family protein</fullName>
    </submittedName>
</protein>
<evidence type="ECO:0000256" key="2">
    <source>
        <dbReference type="ARBA" id="ARBA00022692"/>
    </source>
</evidence>
<organism evidence="6 7">
    <name type="scientific">Paenibacillus roseopurpureus</name>
    <dbReference type="NCBI Taxonomy" id="2918901"/>
    <lineage>
        <taxon>Bacteria</taxon>
        <taxon>Bacillati</taxon>
        <taxon>Bacillota</taxon>
        <taxon>Bacilli</taxon>
        <taxon>Bacillales</taxon>
        <taxon>Paenibacillaceae</taxon>
        <taxon>Paenibacillus</taxon>
    </lineage>
</organism>
<keyword evidence="3 5" id="KW-1133">Transmembrane helix</keyword>
<keyword evidence="4 5" id="KW-0472">Membrane</keyword>
<keyword evidence="2 5" id="KW-0812">Transmembrane</keyword>
<dbReference type="InterPro" id="IPR032808">
    <property type="entry name" value="DoxX"/>
</dbReference>
<dbReference type="AlphaFoldDB" id="A0AA96RN33"/>
<dbReference type="Proteomes" id="UP001304650">
    <property type="component" value="Chromosome"/>
</dbReference>
<reference evidence="6" key="1">
    <citation type="submission" date="2022-02" db="EMBL/GenBank/DDBJ databases">
        <title>Paenibacillus sp. MBLB1832 Whole Genome Shotgun Sequencing.</title>
        <authorList>
            <person name="Hwang C.Y."/>
            <person name="Cho E.-S."/>
            <person name="Seo M.-J."/>
        </authorList>
    </citation>
    <scope>NUCLEOTIDE SEQUENCE</scope>
    <source>
        <strain evidence="6">MBLB1832</strain>
    </source>
</reference>
<dbReference type="KEGG" id="proo:MJB10_12715"/>
<evidence type="ECO:0000256" key="3">
    <source>
        <dbReference type="ARBA" id="ARBA00022989"/>
    </source>
</evidence>
<name>A0AA96RN33_9BACL</name>
<sequence>MKWVVRILHGLIALNFLFSGASKLFSTASQIRELFTDKLGTPVSLIYTVGVFEVLAGLILIAGYRSQKAAASSLMIMIVIMIGATFTNLAAGLVTDAAVPLLVLVFVAVLLYLKRETLKSLRFIIRRSINTSK</sequence>
<dbReference type="GO" id="GO:0016020">
    <property type="term" value="C:membrane"/>
    <property type="evidence" value="ECO:0007669"/>
    <property type="project" value="UniProtKB-SubCell"/>
</dbReference>
<accession>A0AA96RN33</accession>
<comment type="subcellular location">
    <subcellularLocation>
        <location evidence="1">Membrane</location>
        <topology evidence="1">Multi-pass membrane protein</topology>
    </subcellularLocation>
</comment>
<feature type="transmembrane region" description="Helical" evidence="5">
    <location>
        <begin position="71"/>
        <end position="91"/>
    </location>
</feature>
<evidence type="ECO:0000313" key="7">
    <source>
        <dbReference type="Proteomes" id="UP001304650"/>
    </source>
</evidence>
<gene>
    <name evidence="6" type="ORF">MJB10_12715</name>
</gene>
<feature type="transmembrane region" description="Helical" evidence="5">
    <location>
        <begin position="97"/>
        <end position="113"/>
    </location>
</feature>